<gene>
    <name evidence="5" type="ORF">K431DRAFT_284217</name>
</gene>
<dbReference type="GO" id="GO:0008171">
    <property type="term" value="F:O-methyltransferase activity"/>
    <property type="evidence" value="ECO:0007669"/>
    <property type="project" value="InterPro"/>
</dbReference>
<evidence type="ECO:0000313" key="5">
    <source>
        <dbReference type="EMBL" id="KAF2722265.1"/>
    </source>
</evidence>
<accession>A0A9P4URP7</accession>
<dbReference type="PANTHER" id="PTHR10509:SF14">
    <property type="entry name" value="CAFFEOYL-COA O-METHYLTRANSFERASE 3-RELATED"/>
    <property type="match status" value="1"/>
</dbReference>
<protein>
    <recommendedName>
        <fullName evidence="7">O-methyltransferase</fullName>
    </recommendedName>
</protein>
<evidence type="ECO:0000256" key="4">
    <source>
        <dbReference type="ARBA" id="ARBA00023453"/>
    </source>
</evidence>
<sequence>MSLDTPIAVSAAQGSFLALQCKLLGVKNVLEVGTLGGYSALWMTSASEQTRVTTVDVDADATAAATRAGKEAVEKYGYSGGERIEALHGAGLDILPKLVEEVKAGKRERYGFVFIDADKVNNLSYFEMAMEMCTPGACIIVDNVVRRGMLAMTEQQLKEIGADAWSNASVNGAKRVVEAAGKNERVLASTLLQLVGEKNYDGLLMCMIE</sequence>
<organism evidence="5 6">
    <name type="scientific">Polychaeton citri CBS 116435</name>
    <dbReference type="NCBI Taxonomy" id="1314669"/>
    <lineage>
        <taxon>Eukaryota</taxon>
        <taxon>Fungi</taxon>
        <taxon>Dikarya</taxon>
        <taxon>Ascomycota</taxon>
        <taxon>Pezizomycotina</taxon>
        <taxon>Dothideomycetes</taxon>
        <taxon>Dothideomycetidae</taxon>
        <taxon>Capnodiales</taxon>
        <taxon>Capnodiaceae</taxon>
        <taxon>Polychaeton</taxon>
    </lineage>
</organism>
<keyword evidence="6" id="KW-1185">Reference proteome</keyword>
<evidence type="ECO:0000256" key="2">
    <source>
        <dbReference type="ARBA" id="ARBA00022679"/>
    </source>
</evidence>
<dbReference type="AlphaFoldDB" id="A0A9P4URP7"/>
<name>A0A9P4URP7_9PEZI</name>
<dbReference type="GO" id="GO:0032259">
    <property type="term" value="P:methylation"/>
    <property type="evidence" value="ECO:0007669"/>
    <property type="project" value="UniProtKB-KW"/>
</dbReference>
<dbReference type="InterPro" id="IPR002935">
    <property type="entry name" value="SAM_O-MeTrfase"/>
</dbReference>
<evidence type="ECO:0000256" key="3">
    <source>
        <dbReference type="ARBA" id="ARBA00022691"/>
    </source>
</evidence>
<dbReference type="PANTHER" id="PTHR10509">
    <property type="entry name" value="O-METHYLTRANSFERASE-RELATED"/>
    <property type="match status" value="1"/>
</dbReference>
<dbReference type="GO" id="GO:0008757">
    <property type="term" value="F:S-adenosylmethionine-dependent methyltransferase activity"/>
    <property type="evidence" value="ECO:0007669"/>
    <property type="project" value="TreeGrafter"/>
</dbReference>
<dbReference type="EMBL" id="MU003784">
    <property type="protein sequence ID" value="KAF2722265.1"/>
    <property type="molecule type" value="Genomic_DNA"/>
</dbReference>
<evidence type="ECO:0000313" key="6">
    <source>
        <dbReference type="Proteomes" id="UP000799441"/>
    </source>
</evidence>
<keyword evidence="3" id="KW-0949">S-adenosyl-L-methionine</keyword>
<reference evidence="5" key="1">
    <citation type="journal article" date="2020" name="Stud. Mycol.">
        <title>101 Dothideomycetes genomes: a test case for predicting lifestyles and emergence of pathogens.</title>
        <authorList>
            <person name="Haridas S."/>
            <person name="Albert R."/>
            <person name="Binder M."/>
            <person name="Bloem J."/>
            <person name="Labutti K."/>
            <person name="Salamov A."/>
            <person name="Andreopoulos B."/>
            <person name="Baker S."/>
            <person name="Barry K."/>
            <person name="Bills G."/>
            <person name="Bluhm B."/>
            <person name="Cannon C."/>
            <person name="Castanera R."/>
            <person name="Culley D."/>
            <person name="Daum C."/>
            <person name="Ezra D."/>
            <person name="Gonzalez J."/>
            <person name="Henrissat B."/>
            <person name="Kuo A."/>
            <person name="Liang C."/>
            <person name="Lipzen A."/>
            <person name="Lutzoni F."/>
            <person name="Magnuson J."/>
            <person name="Mondo S."/>
            <person name="Nolan M."/>
            <person name="Ohm R."/>
            <person name="Pangilinan J."/>
            <person name="Park H.-J."/>
            <person name="Ramirez L."/>
            <person name="Alfaro M."/>
            <person name="Sun H."/>
            <person name="Tritt A."/>
            <person name="Yoshinaga Y."/>
            <person name="Zwiers L.-H."/>
            <person name="Turgeon B."/>
            <person name="Goodwin S."/>
            <person name="Spatafora J."/>
            <person name="Crous P."/>
            <person name="Grigoriev I."/>
        </authorList>
    </citation>
    <scope>NUCLEOTIDE SEQUENCE</scope>
    <source>
        <strain evidence="5">CBS 116435</strain>
    </source>
</reference>
<keyword evidence="2" id="KW-0808">Transferase</keyword>
<evidence type="ECO:0000256" key="1">
    <source>
        <dbReference type="ARBA" id="ARBA00022603"/>
    </source>
</evidence>
<dbReference type="PROSITE" id="PS51682">
    <property type="entry name" value="SAM_OMT_I"/>
    <property type="match status" value="1"/>
</dbReference>
<dbReference type="InterPro" id="IPR029063">
    <property type="entry name" value="SAM-dependent_MTases_sf"/>
</dbReference>
<dbReference type="OrthoDB" id="10251242at2759"/>
<evidence type="ECO:0008006" key="7">
    <source>
        <dbReference type="Google" id="ProtNLM"/>
    </source>
</evidence>
<dbReference type="Pfam" id="PF01596">
    <property type="entry name" value="Methyltransf_3"/>
    <property type="match status" value="1"/>
</dbReference>
<dbReference type="Gene3D" id="3.40.50.150">
    <property type="entry name" value="Vaccinia Virus protein VP39"/>
    <property type="match status" value="1"/>
</dbReference>
<keyword evidence="1" id="KW-0489">Methyltransferase</keyword>
<comment type="similarity">
    <text evidence="4">Belongs to the class I-like SAM-binding methyltransferase superfamily. Cation-dependent O-methyltransferase family.</text>
</comment>
<dbReference type="Proteomes" id="UP000799441">
    <property type="component" value="Unassembled WGS sequence"/>
</dbReference>
<comment type="caution">
    <text evidence="5">The sequence shown here is derived from an EMBL/GenBank/DDBJ whole genome shotgun (WGS) entry which is preliminary data.</text>
</comment>
<dbReference type="SUPFAM" id="SSF53335">
    <property type="entry name" value="S-adenosyl-L-methionine-dependent methyltransferases"/>
    <property type="match status" value="1"/>
</dbReference>
<proteinExistence type="inferred from homology"/>
<dbReference type="InterPro" id="IPR050362">
    <property type="entry name" value="Cation-dep_OMT"/>
</dbReference>